<accession>A0A370HVT5</accession>
<evidence type="ECO:0000313" key="2">
    <source>
        <dbReference type="EMBL" id="RDI62420.1"/>
    </source>
</evidence>
<dbReference type="Gene3D" id="3.10.180.10">
    <property type="entry name" value="2,3-Dihydroxybiphenyl 1,2-Dioxygenase, domain 1"/>
    <property type="match status" value="1"/>
</dbReference>
<dbReference type="RefSeq" id="WP_114768538.1">
    <property type="nucleotide sequence ID" value="NZ_QQBB01000001.1"/>
</dbReference>
<dbReference type="CDD" id="cd09012">
    <property type="entry name" value="VOC_like"/>
    <property type="match status" value="1"/>
</dbReference>
<name>A0A370HVT5_9HYPH</name>
<protein>
    <recommendedName>
        <fullName evidence="1">VOC domain-containing protein</fullName>
    </recommendedName>
</protein>
<feature type="domain" description="VOC" evidence="1">
    <location>
        <begin position="3"/>
        <end position="128"/>
    </location>
</feature>
<evidence type="ECO:0000313" key="3">
    <source>
        <dbReference type="Proteomes" id="UP000254925"/>
    </source>
</evidence>
<dbReference type="PANTHER" id="PTHR36503:SF2">
    <property type="entry name" value="BLR2408 PROTEIN"/>
    <property type="match status" value="1"/>
</dbReference>
<dbReference type="InterPro" id="IPR004360">
    <property type="entry name" value="Glyas_Fos-R_dOase_dom"/>
</dbReference>
<dbReference type="OrthoDB" id="9798430at2"/>
<dbReference type="EMBL" id="QQBB01000001">
    <property type="protein sequence ID" value="RDI62420.1"/>
    <property type="molecule type" value="Genomic_DNA"/>
</dbReference>
<proteinExistence type="predicted"/>
<evidence type="ECO:0000259" key="1">
    <source>
        <dbReference type="PROSITE" id="PS51819"/>
    </source>
</evidence>
<gene>
    <name evidence="2" type="ORF">DES45_101690</name>
</gene>
<reference evidence="2 3" key="1">
    <citation type="submission" date="2018-07" db="EMBL/GenBank/DDBJ databases">
        <title>Genomic Encyclopedia of Type Strains, Phase IV (KMG-IV): sequencing the most valuable type-strain genomes for metagenomic binning, comparative biology and taxonomic classification.</title>
        <authorList>
            <person name="Goeker M."/>
        </authorList>
    </citation>
    <scope>NUCLEOTIDE SEQUENCE [LARGE SCALE GENOMIC DNA]</scope>
    <source>
        <strain evidence="2 3">DSM 14364</strain>
    </source>
</reference>
<dbReference type="Pfam" id="PF00903">
    <property type="entry name" value="Glyoxalase"/>
    <property type="match status" value="1"/>
</dbReference>
<dbReference type="SUPFAM" id="SSF54593">
    <property type="entry name" value="Glyoxalase/Bleomycin resistance protein/Dihydroxybiphenyl dioxygenase"/>
    <property type="match status" value="1"/>
</dbReference>
<organism evidence="2 3">
    <name type="scientific">Microvirga subterranea</name>
    <dbReference type="NCBI Taxonomy" id="186651"/>
    <lineage>
        <taxon>Bacteria</taxon>
        <taxon>Pseudomonadati</taxon>
        <taxon>Pseudomonadota</taxon>
        <taxon>Alphaproteobacteria</taxon>
        <taxon>Hyphomicrobiales</taxon>
        <taxon>Methylobacteriaceae</taxon>
        <taxon>Microvirga</taxon>
    </lineage>
</organism>
<dbReference type="PANTHER" id="PTHR36503">
    <property type="entry name" value="BLR2520 PROTEIN"/>
    <property type="match status" value="1"/>
</dbReference>
<keyword evidence="3" id="KW-1185">Reference proteome</keyword>
<dbReference type="Proteomes" id="UP000254925">
    <property type="component" value="Unassembled WGS sequence"/>
</dbReference>
<sequence length="143" mass="15524">MSKLIFVNLPVADLDRAVAFYEAVGAVKNEQFTDHTAACMVFSETIHVMLLTHDKFRQFTPKPIADSKAATEVLICMSEESREAVDATLAKAGAAGGRIDPGPKQDYGFMYGRSFEDPDGHIFEVMWMDVAAATQAAGEMATA</sequence>
<dbReference type="InterPro" id="IPR029068">
    <property type="entry name" value="Glyas_Bleomycin-R_OHBP_Dase"/>
</dbReference>
<comment type="caution">
    <text evidence="2">The sequence shown here is derived from an EMBL/GenBank/DDBJ whole genome shotgun (WGS) entry which is preliminary data.</text>
</comment>
<dbReference type="InterPro" id="IPR037523">
    <property type="entry name" value="VOC_core"/>
</dbReference>
<dbReference type="AlphaFoldDB" id="A0A370HVT5"/>
<dbReference type="PROSITE" id="PS51819">
    <property type="entry name" value="VOC"/>
    <property type="match status" value="1"/>
</dbReference>